<gene>
    <name evidence="2" type="ORF">ABB55_21620</name>
</gene>
<accession>A0A0N8GFJ5</accession>
<evidence type="ECO:0000256" key="1">
    <source>
        <dbReference type="SAM" id="MobiDB-lite"/>
    </source>
</evidence>
<proteinExistence type="predicted"/>
<evidence type="ECO:0000313" key="3">
    <source>
        <dbReference type="Proteomes" id="UP000048984"/>
    </source>
</evidence>
<feature type="region of interest" description="Disordered" evidence="1">
    <location>
        <begin position="41"/>
        <end position="67"/>
    </location>
</feature>
<feature type="region of interest" description="Disordered" evidence="1">
    <location>
        <begin position="1"/>
        <end position="20"/>
    </location>
</feature>
<protein>
    <submittedName>
        <fullName evidence="2">Uncharacterized protein</fullName>
    </submittedName>
</protein>
<dbReference type="AlphaFoldDB" id="A0A0N8GFJ5"/>
<dbReference type="RefSeq" id="WP_054360664.1">
    <property type="nucleotide sequence ID" value="NZ_LJYW01000001.1"/>
</dbReference>
<dbReference type="EMBL" id="LJYW01000001">
    <property type="protein sequence ID" value="KPL54497.1"/>
    <property type="molecule type" value="Genomic_DNA"/>
</dbReference>
<comment type="caution">
    <text evidence="2">The sequence shown here is derived from an EMBL/GenBank/DDBJ whole genome shotgun (WGS) entry which is preliminary data.</text>
</comment>
<reference evidence="2 3" key="2">
    <citation type="submission" date="2015-10" db="EMBL/GenBank/DDBJ databases">
        <title>Draft Genome Sequence of Prosthecomicrobium hirschii ATCC 27832.</title>
        <authorList>
            <person name="Daniel J."/>
            <person name="Givan S.A."/>
            <person name="Brun Y.V."/>
            <person name="Brown P.J."/>
        </authorList>
    </citation>
    <scope>NUCLEOTIDE SEQUENCE [LARGE SCALE GENOMIC DNA]</scope>
    <source>
        <strain evidence="2 3">16</strain>
    </source>
</reference>
<sequence>MGILILFDPARKPHPRRPDAAIGPARILLFTGVRYERPAAPVEADARRAAPGPGPRGKGPSRRRKRA</sequence>
<dbReference type="Proteomes" id="UP000048984">
    <property type="component" value="Unassembled WGS sequence"/>
</dbReference>
<reference evidence="2 3" key="1">
    <citation type="submission" date="2015-09" db="EMBL/GenBank/DDBJ databases">
        <authorList>
            <consortium name="Swine Surveillance"/>
        </authorList>
    </citation>
    <scope>NUCLEOTIDE SEQUENCE [LARGE SCALE GENOMIC DNA]</scope>
    <source>
        <strain evidence="2 3">16</strain>
    </source>
</reference>
<organism evidence="2 3">
    <name type="scientific">Prosthecodimorpha hirschii</name>
    <dbReference type="NCBI Taxonomy" id="665126"/>
    <lineage>
        <taxon>Bacteria</taxon>
        <taxon>Pseudomonadati</taxon>
        <taxon>Pseudomonadota</taxon>
        <taxon>Alphaproteobacteria</taxon>
        <taxon>Hyphomicrobiales</taxon>
        <taxon>Ancalomicrobiaceae</taxon>
        <taxon>Prosthecodimorpha</taxon>
    </lineage>
</organism>
<keyword evidence="3" id="KW-1185">Reference proteome</keyword>
<evidence type="ECO:0000313" key="2">
    <source>
        <dbReference type="EMBL" id="KPL54497.1"/>
    </source>
</evidence>
<name>A0A0N8GFJ5_9HYPH</name>